<comment type="caution">
    <text evidence="9">The sequence shown here is derived from an EMBL/GenBank/DDBJ whole genome shotgun (WGS) entry which is preliminary data.</text>
</comment>
<evidence type="ECO:0000256" key="4">
    <source>
        <dbReference type="ARBA" id="ARBA00022692"/>
    </source>
</evidence>
<keyword evidence="3" id="KW-1003">Cell membrane</keyword>
<dbReference type="Pfam" id="PF03176">
    <property type="entry name" value="MMPL"/>
    <property type="match status" value="2"/>
</dbReference>
<keyword evidence="4 7" id="KW-0812">Transmembrane</keyword>
<keyword evidence="10" id="KW-1185">Reference proteome</keyword>
<feature type="transmembrane region" description="Helical" evidence="7">
    <location>
        <begin position="205"/>
        <end position="225"/>
    </location>
</feature>
<evidence type="ECO:0000256" key="2">
    <source>
        <dbReference type="ARBA" id="ARBA00010157"/>
    </source>
</evidence>
<evidence type="ECO:0000256" key="7">
    <source>
        <dbReference type="SAM" id="Phobius"/>
    </source>
</evidence>
<feature type="transmembrane region" description="Helical" evidence="7">
    <location>
        <begin position="649"/>
        <end position="674"/>
    </location>
</feature>
<dbReference type="Gene3D" id="1.20.1640.10">
    <property type="entry name" value="Multidrug efflux transporter AcrB transmembrane domain"/>
    <property type="match status" value="2"/>
</dbReference>
<proteinExistence type="inferred from homology"/>
<feature type="transmembrane region" description="Helical" evidence="7">
    <location>
        <begin position="231"/>
        <end position="255"/>
    </location>
</feature>
<name>A0A934NRS2_9NOCA</name>
<feature type="transmembrane region" description="Helical" evidence="7">
    <location>
        <begin position="569"/>
        <end position="588"/>
    </location>
</feature>
<evidence type="ECO:0000256" key="5">
    <source>
        <dbReference type="ARBA" id="ARBA00022989"/>
    </source>
</evidence>
<comment type="subcellular location">
    <subcellularLocation>
        <location evidence="1">Cell membrane</location>
        <topology evidence="1">Multi-pass membrane protein</topology>
    </subcellularLocation>
</comment>
<keyword evidence="5 7" id="KW-1133">Transmembrane helix</keyword>
<evidence type="ECO:0000313" key="10">
    <source>
        <dbReference type="Proteomes" id="UP000655868"/>
    </source>
</evidence>
<evidence type="ECO:0000256" key="6">
    <source>
        <dbReference type="ARBA" id="ARBA00023136"/>
    </source>
</evidence>
<feature type="transmembrane region" description="Helical" evidence="7">
    <location>
        <begin position="608"/>
        <end position="628"/>
    </location>
</feature>
<dbReference type="Proteomes" id="UP000655868">
    <property type="component" value="Unassembled WGS sequence"/>
</dbReference>
<feature type="transmembrane region" description="Helical" evidence="7">
    <location>
        <begin position="283"/>
        <end position="304"/>
    </location>
</feature>
<dbReference type="EMBL" id="JAEMNV010000004">
    <property type="protein sequence ID" value="MBJ8340072.1"/>
    <property type="molecule type" value="Genomic_DNA"/>
</dbReference>
<dbReference type="SUPFAM" id="SSF82866">
    <property type="entry name" value="Multidrug efflux transporter AcrB transmembrane domain"/>
    <property type="match status" value="2"/>
</dbReference>
<protein>
    <submittedName>
        <fullName evidence="9">MMPL family transporter</fullName>
    </submittedName>
</protein>
<evidence type="ECO:0000256" key="3">
    <source>
        <dbReference type="ARBA" id="ARBA00022475"/>
    </source>
</evidence>
<dbReference type="InterPro" id="IPR000731">
    <property type="entry name" value="SSD"/>
</dbReference>
<reference evidence="9" key="1">
    <citation type="submission" date="2020-12" db="EMBL/GenBank/DDBJ databases">
        <title>Antrihabitans popcorni sp. nov. and Antrihabitans auranticaus sp. nov., isolated from a larva cave.</title>
        <authorList>
            <person name="Lee S.D."/>
            <person name="Kim I.S."/>
        </authorList>
    </citation>
    <scope>NUCLEOTIDE SEQUENCE</scope>
    <source>
        <strain evidence="9">YC3-6</strain>
    </source>
</reference>
<dbReference type="AlphaFoldDB" id="A0A934NRS2"/>
<feature type="transmembrane region" description="Helical" evidence="7">
    <location>
        <begin position="179"/>
        <end position="198"/>
    </location>
</feature>
<gene>
    <name evidence="9" type="ORF">JGU71_14360</name>
</gene>
<dbReference type="RefSeq" id="WP_199704829.1">
    <property type="nucleotide sequence ID" value="NZ_JAEMNV010000004.1"/>
</dbReference>
<accession>A0A934NRS2</accession>
<feature type="domain" description="SSD" evidence="8">
    <location>
        <begin position="204"/>
        <end position="333"/>
    </location>
</feature>
<dbReference type="PANTHER" id="PTHR33406">
    <property type="entry name" value="MEMBRANE PROTEIN MJ1562-RELATED"/>
    <property type="match status" value="1"/>
</dbReference>
<feature type="transmembrane region" description="Helical" evidence="7">
    <location>
        <begin position="542"/>
        <end position="564"/>
    </location>
</feature>
<evidence type="ECO:0000256" key="1">
    <source>
        <dbReference type="ARBA" id="ARBA00004651"/>
    </source>
</evidence>
<evidence type="ECO:0000259" key="8">
    <source>
        <dbReference type="PROSITE" id="PS50156"/>
    </source>
</evidence>
<dbReference type="GO" id="GO:0005886">
    <property type="term" value="C:plasma membrane"/>
    <property type="evidence" value="ECO:0007669"/>
    <property type="project" value="UniProtKB-SubCell"/>
</dbReference>
<organism evidence="9 10">
    <name type="scientific">Antrihabitans stalagmiti</name>
    <dbReference type="NCBI Taxonomy" id="2799499"/>
    <lineage>
        <taxon>Bacteria</taxon>
        <taxon>Bacillati</taxon>
        <taxon>Actinomycetota</taxon>
        <taxon>Actinomycetes</taxon>
        <taxon>Mycobacteriales</taxon>
        <taxon>Nocardiaceae</taxon>
        <taxon>Antrihabitans</taxon>
    </lineage>
</organism>
<feature type="transmembrane region" description="Helical" evidence="7">
    <location>
        <begin position="377"/>
        <end position="396"/>
    </location>
</feature>
<comment type="similarity">
    <text evidence="2">Belongs to the resistance-nodulation-cell division (RND) (TC 2.A.6) family. MmpL subfamily.</text>
</comment>
<dbReference type="PROSITE" id="PS50156">
    <property type="entry name" value="SSD"/>
    <property type="match status" value="1"/>
</dbReference>
<evidence type="ECO:0000313" key="9">
    <source>
        <dbReference type="EMBL" id="MBJ8340072.1"/>
    </source>
</evidence>
<keyword evidence="6 7" id="KW-0472">Membrane</keyword>
<sequence>MLVRVARLAVHRPRIVLVGALIVAFLAIVFGASAADHLKGGGFIPPDAESTRATNLLNDSFHGGEPNLILLITTTDGVDSNPAARAAGDRIAAALRAEPEVSAITSYWEVPANLASALRSKDGLSALVTARVAGDDNEAPARAERIVEGLTGTADGVTVRAGGFTVVFQQINNQITKDLAVAEAIAIPLTLLLLIWVFGSVVAALLPLLVGLFAIVSTLAILRAFTLVTDVSIFSLNMTTAMGLALAIDYSLFIVSRYREELERGLEPEQAVFRSVQTAGRTVFFSALTVALSLAALAVFPQYFLKSFAYAGLAVVGTAALASILVLPAALVLLGRRVNALDVRVWWRRRTGRPTPTVPDPEQTLWYRGVTAVMRRAAPVAVVVIVLLLFLGAPFLNVKFGSPDDRVNTADATSRQVGDIMRTDFAQDAAATTTVVLPDFDGRSEELASYASALSKVDGVTGVLSQAGVFSAGMRITDQSPFPPNGVGTYLSIGTSADPFSDAGTRQIDALRAIPSPGESLFTGAAAQNEDTLDSLGEKLPLALGLIALTTFVLLFLFTGSVVLPLKALVLNTLSLTAAFGAMVWIFQEGHLSGLLDFTATGFLVPTMPILMFCIAFGMSMDYEVFLLSRIREEWLNSDRTDAANTHAVALGVARTGRIITAAAGLMAIVFFAMTSANISFIQLFGLGLTITVLADATLIRSVLAPAFMQLLGRANWWAPKPLVALHKRIGLEEEPPSR</sequence>
<dbReference type="PANTHER" id="PTHR33406:SF11">
    <property type="entry name" value="MEMBRANE PROTEIN SCO6666-RELATED"/>
    <property type="match status" value="1"/>
</dbReference>
<dbReference type="InterPro" id="IPR004869">
    <property type="entry name" value="MMPL_dom"/>
</dbReference>
<feature type="transmembrane region" description="Helical" evidence="7">
    <location>
        <begin position="310"/>
        <end position="334"/>
    </location>
</feature>
<dbReference type="InterPro" id="IPR050545">
    <property type="entry name" value="Mycobact_MmpL"/>
</dbReference>